<organism evidence="1 2">
    <name type="scientific">Heliorestis convoluta</name>
    <dbReference type="NCBI Taxonomy" id="356322"/>
    <lineage>
        <taxon>Bacteria</taxon>
        <taxon>Bacillati</taxon>
        <taxon>Bacillota</taxon>
        <taxon>Clostridia</taxon>
        <taxon>Eubacteriales</taxon>
        <taxon>Heliobacteriaceae</taxon>
        <taxon>Heliorestis</taxon>
    </lineage>
</organism>
<dbReference type="Proteomes" id="UP000366051">
    <property type="component" value="Chromosome"/>
</dbReference>
<evidence type="ECO:0000313" key="1">
    <source>
        <dbReference type="EMBL" id="QGG48920.1"/>
    </source>
</evidence>
<dbReference type="KEGG" id="hcv:FTV88_2831"/>
<name>A0A5Q2N9H5_9FIRM</name>
<proteinExistence type="predicted"/>
<evidence type="ECO:0000313" key="2">
    <source>
        <dbReference type="Proteomes" id="UP000366051"/>
    </source>
</evidence>
<reference evidence="2" key="1">
    <citation type="submission" date="2019-11" db="EMBL/GenBank/DDBJ databases">
        <title>Genome sequence of Heliorestis convoluta strain HH, an alkaliphilic and minimalistic phototrophic bacterium from a soda lake in Egypt.</title>
        <authorList>
            <person name="Dewey E.D."/>
            <person name="Stokes L.M."/>
            <person name="Burchell B.M."/>
            <person name="Shaffer K.N."/>
            <person name="Huntington A.M."/>
            <person name="Baker J.M."/>
            <person name="Nadendla S."/>
            <person name="Giglio M.G."/>
            <person name="Touchman J.W."/>
            <person name="Blankenship R.E."/>
            <person name="Madigan M.T."/>
            <person name="Sattley W.M."/>
        </authorList>
    </citation>
    <scope>NUCLEOTIDE SEQUENCE [LARGE SCALE GENOMIC DNA]</scope>
    <source>
        <strain evidence="2">HH</strain>
    </source>
</reference>
<dbReference type="EMBL" id="CP045875">
    <property type="protein sequence ID" value="QGG48920.1"/>
    <property type="molecule type" value="Genomic_DNA"/>
</dbReference>
<protein>
    <submittedName>
        <fullName evidence="1">Uncharacterized protein</fullName>
    </submittedName>
</protein>
<accession>A0A5Q2N9H5</accession>
<dbReference type="AlphaFoldDB" id="A0A5Q2N9H5"/>
<keyword evidence="2" id="KW-1185">Reference proteome</keyword>
<sequence length="38" mass="4362">MPGQAQPFETTMTILSSVYGGFYFSEYNSFEKDFERVG</sequence>
<gene>
    <name evidence="1" type="ORF">FTV88_2831</name>
</gene>